<feature type="compositionally biased region" description="Basic and acidic residues" evidence="1">
    <location>
        <begin position="1"/>
        <end position="23"/>
    </location>
</feature>
<feature type="region of interest" description="Disordered" evidence="1">
    <location>
        <begin position="1"/>
        <end position="125"/>
    </location>
</feature>
<feature type="compositionally biased region" description="Basic and acidic residues" evidence="1">
    <location>
        <begin position="54"/>
        <end position="63"/>
    </location>
</feature>
<gene>
    <name evidence="2" type="ORF">CLO192961_LOCUS245191</name>
</gene>
<proteinExistence type="predicted"/>
<keyword evidence="3" id="KW-1185">Reference proteome</keyword>
<organism evidence="2 3">
    <name type="scientific">Bionectria ochroleuca</name>
    <name type="common">Gliocladium roseum</name>
    <dbReference type="NCBI Taxonomy" id="29856"/>
    <lineage>
        <taxon>Eukaryota</taxon>
        <taxon>Fungi</taxon>
        <taxon>Dikarya</taxon>
        <taxon>Ascomycota</taxon>
        <taxon>Pezizomycotina</taxon>
        <taxon>Sordariomycetes</taxon>
        <taxon>Hypocreomycetidae</taxon>
        <taxon>Hypocreales</taxon>
        <taxon>Bionectriaceae</taxon>
        <taxon>Clonostachys</taxon>
    </lineage>
</organism>
<feature type="compositionally biased region" description="Basic and acidic residues" evidence="1">
    <location>
        <begin position="36"/>
        <end position="46"/>
    </location>
</feature>
<protein>
    <submittedName>
        <fullName evidence="2">Uncharacterized protein</fullName>
    </submittedName>
</protein>
<sequence length="199" mass="23129">MELEAKITADTNECHHPVQHENDPSSIEFAIEESTSGEKRGHKDLTPDPFNDSDAEHRKQKIEELEEVDVNGEDAGDKDLHRAPRIQDSFYASEQERLEHEMRDPGDTEPLGTEDEIGATREERDNLKELLRRLDIIEGKSEKLQAELKNLEDPAQHHRDLEAEVKKLEEKIQKVREEFQSWERAAICFTERSRYSQES</sequence>
<reference evidence="2 3" key="1">
    <citation type="submission" date="2019-06" db="EMBL/GenBank/DDBJ databases">
        <authorList>
            <person name="Broberg M."/>
        </authorList>
    </citation>
    <scope>NUCLEOTIDE SEQUENCE [LARGE SCALE GENOMIC DNA]</scope>
</reference>
<dbReference type="EMBL" id="CABFNS010000794">
    <property type="protein sequence ID" value="VUC28801.1"/>
    <property type="molecule type" value="Genomic_DNA"/>
</dbReference>
<comment type="caution">
    <text evidence="2">The sequence shown here is derived from an EMBL/GenBank/DDBJ whole genome shotgun (WGS) entry which is preliminary data.</text>
</comment>
<feature type="compositionally biased region" description="Acidic residues" evidence="1">
    <location>
        <begin position="64"/>
        <end position="74"/>
    </location>
</feature>
<feature type="compositionally biased region" description="Basic and acidic residues" evidence="1">
    <location>
        <begin position="94"/>
        <end position="106"/>
    </location>
</feature>
<evidence type="ECO:0000313" key="3">
    <source>
        <dbReference type="Proteomes" id="UP000766486"/>
    </source>
</evidence>
<evidence type="ECO:0000256" key="1">
    <source>
        <dbReference type="SAM" id="MobiDB-lite"/>
    </source>
</evidence>
<evidence type="ECO:0000313" key="2">
    <source>
        <dbReference type="EMBL" id="VUC28801.1"/>
    </source>
</evidence>
<accession>A0ABY6UCU7</accession>
<name>A0ABY6UCU7_BIOOC</name>
<dbReference type="Proteomes" id="UP000766486">
    <property type="component" value="Unassembled WGS sequence"/>
</dbReference>